<dbReference type="AlphaFoldDB" id="A0A543APP4"/>
<evidence type="ECO:0000313" key="3">
    <source>
        <dbReference type="Proteomes" id="UP000317043"/>
    </source>
</evidence>
<proteinExistence type="predicted"/>
<dbReference type="InParanoid" id="A0A543APP4"/>
<dbReference type="InterPro" id="IPR032710">
    <property type="entry name" value="NTF2-like_dom_sf"/>
</dbReference>
<feature type="domain" description="SnoaL-like" evidence="1">
    <location>
        <begin position="17"/>
        <end position="118"/>
    </location>
</feature>
<evidence type="ECO:0000259" key="1">
    <source>
        <dbReference type="Pfam" id="PF12680"/>
    </source>
</evidence>
<dbReference type="InterPro" id="IPR037401">
    <property type="entry name" value="SnoaL-like"/>
</dbReference>
<name>A0A543APP4_9ACTN</name>
<dbReference type="Pfam" id="PF12680">
    <property type="entry name" value="SnoaL_2"/>
    <property type="match status" value="1"/>
</dbReference>
<evidence type="ECO:0000313" key="2">
    <source>
        <dbReference type="EMBL" id="TQL74542.1"/>
    </source>
</evidence>
<dbReference type="EMBL" id="VFOW01000001">
    <property type="protein sequence ID" value="TQL74542.1"/>
    <property type="molecule type" value="Genomic_DNA"/>
</dbReference>
<comment type="caution">
    <text evidence="2">The sequence shown here is derived from an EMBL/GenBank/DDBJ whole genome shotgun (WGS) entry which is preliminary data.</text>
</comment>
<dbReference type="Gene3D" id="3.10.450.50">
    <property type="match status" value="1"/>
</dbReference>
<dbReference type="SUPFAM" id="SSF54427">
    <property type="entry name" value="NTF2-like"/>
    <property type="match status" value="1"/>
</dbReference>
<protein>
    <recommendedName>
        <fullName evidence="1">SnoaL-like domain-containing protein</fullName>
    </recommendedName>
</protein>
<dbReference type="Proteomes" id="UP000317043">
    <property type="component" value="Unassembled WGS sequence"/>
</dbReference>
<organism evidence="2 3">
    <name type="scientific">Stackebrandtia endophytica</name>
    <dbReference type="NCBI Taxonomy" id="1496996"/>
    <lineage>
        <taxon>Bacteria</taxon>
        <taxon>Bacillati</taxon>
        <taxon>Actinomycetota</taxon>
        <taxon>Actinomycetes</taxon>
        <taxon>Glycomycetales</taxon>
        <taxon>Glycomycetaceae</taxon>
        <taxon>Stackebrandtia</taxon>
    </lineage>
</organism>
<gene>
    <name evidence="2" type="ORF">FB566_0025</name>
</gene>
<dbReference type="RefSeq" id="WP_170183075.1">
    <property type="nucleotide sequence ID" value="NZ_JBHTGS010000002.1"/>
</dbReference>
<reference evidence="2 3" key="1">
    <citation type="submission" date="2019-06" db="EMBL/GenBank/DDBJ databases">
        <title>Sequencing the genomes of 1000 actinobacteria strains.</title>
        <authorList>
            <person name="Klenk H.-P."/>
        </authorList>
    </citation>
    <scope>NUCLEOTIDE SEQUENCE [LARGE SCALE GENOMIC DNA]</scope>
    <source>
        <strain evidence="2 3">DSM 45928</strain>
    </source>
</reference>
<keyword evidence="3" id="KW-1185">Reference proteome</keyword>
<accession>A0A543APP4</accession>
<sequence>MESNVDPGNTNSGAVVLAHVNGFNSGDAAAAVAMFADTAVFVTGQRVVQGKATLREFFGESMSALRPVLLPSTPLVLRDDVEGDRVAVEIVEEIIDEATTHRFSIAGFYRVIDGLIVSAKIYREGSSDWPPPQS</sequence>